<dbReference type="GO" id="GO:0003983">
    <property type="term" value="F:UTP:glucose-1-phosphate uridylyltransferase activity"/>
    <property type="evidence" value="ECO:0007669"/>
    <property type="project" value="UniProtKB-EC"/>
</dbReference>
<protein>
    <recommendedName>
        <fullName evidence="3">UTP--glucose-1-phosphate uridylyltransferase</fullName>
        <ecNumber evidence="3">2.7.7.9</ecNumber>
    </recommendedName>
    <alternativeName>
        <fullName evidence="6">UDP-glucose pyrophosphorylase</fullName>
    </alternativeName>
</protein>
<dbReference type="Proteomes" id="UP001295794">
    <property type="component" value="Unassembled WGS sequence"/>
</dbReference>
<evidence type="ECO:0000256" key="3">
    <source>
        <dbReference type="ARBA" id="ARBA00012415"/>
    </source>
</evidence>
<dbReference type="PANTHER" id="PTHR43511">
    <property type="match status" value="1"/>
</dbReference>
<dbReference type="AlphaFoldDB" id="A0AAD2HVA5"/>
<dbReference type="SUPFAM" id="SSF53448">
    <property type="entry name" value="Nucleotide-diphospho-sugar transferases"/>
    <property type="match status" value="1"/>
</dbReference>
<dbReference type="EMBL" id="CAVNYO010000444">
    <property type="protein sequence ID" value="CAK5281764.1"/>
    <property type="molecule type" value="Genomic_DNA"/>
</dbReference>
<dbReference type="Pfam" id="PF01704">
    <property type="entry name" value="UDPGP"/>
    <property type="match status" value="1"/>
</dbReference>
<keyword evidence="5" id="KW-0548">Nucleotidyltransferase</keyword>
<evidence type="ECO:0000256" key="2">
    <source>
        <dbReference type="ARBA" id="ARBA00010401"/>
    </source>
</evidence>
<dbReference type="InterPro" id="IPR002618">
    <property type="entry name" value="UDPGP_fam"/>
</dbReference>
<proteinExistence type="inferred from homology"/>
<evidence type="ECO:0000256" key="4">
    <source>
        <dbReference type="ARBA" id="ARBA00022679"/>
    </source>
</evidence>
<reference evidence="7" key="1">
    <citation type="submission" date="2023-11" db="EMBL/GenBank/DDBJ databases">
        <authorList>
            <person name="De Vega J J."/>
            <person name="De Vega J J."/>
        </authorList>
    </citation>
    <scope>NUCLEOTIDE SEQUENCE</scope>
</reference>
<evidence type="ECO:0000313" key="8">
    <source>
        <dbReference type="Proteomes" id="UP001295794"/>
    </source>
</evidence>
<evidence type="ECO:0000256" key="6">
    <source>
        <dbReference type="ARBA" id="ARBA00031959"/>
    </source>
</evidence>
<evidence type="ECO:0000256" key="5">
    <source>
        <dbReference type="ARBA" id="ARBA00022695"/>
    </source>
</evidence>
<name>A0AAD2HVA5_9AGAR</name>
<evidence type="ECO:0000256" key="1">
    <source>
        <dbReference type="ARBA" id="ARBA00003449"/>
    </source>
</evidence>
<comment type="caution">
    <text evidence="7">The sequence shown here is derived from an EMBL/GenBank/DDBJ whole genome shotgun (WGS) entry which is preliminary data.</text>
</comment>
<dbReference type="Gene3D" id="3.90.550.10">
    <property type="entry name" value="Spore Coat Polysaccharide Biosynthesis Protein SpsA, Chain A"/>
    <property type="match status" value="1"/>
</dbReference>
<dbReference type="GO" id="GO:0006011">
    <property type="term" value="P:UDP-alpha-D-glucose metabolic process"/>
    <property type="evidence" value="ECO:0007669"/>
    <property type="project" value="InterPro"/>
</dbReference>
<dbReference type="EC" id="2.7.7.9" evidence="3"/>
<keyword evidence="8" id="KW-1185">Reference proteome</keyword>
<dbReference type="InterPro" id="IPR016267">
    <property type="entry name" value="UDPGP_trans"/>
</dbReference>
<dbReference type="InterPro" id="IPR029044">
    <property type="entry name" value="Nucleotide-diphossugar_trans"/>
</dbReference>
<sequence>MLTSRGKSTTYTLTTTSTTPRFSSLWIEPISEEPEDLAAPNTKRHRTRTPLTRTHSAPQLISTKTTQPFHTFRMANSNATLMPRADSFNARVRGTSHIDFRTATTGVAAKTMRNEISHLVATISDPQTKKAFDTEMQAFFYLFTRYLSERAKSVDLDWDLIKPPADGQIVPYADLPKPKDTKNMNKLAVLKVNGGLGTSMGEYD</sequence>
<comment type="similarity">
    <text evidence="2">Belongs to the UDPGP type 1 family.</text>
</comment>
<accession>A0AAD2HVA5</accession>
<organism evidence="7 8">
    <name type="scientific">Mycena citricolor</name>
    <dbReference type="NCBI Taxonomy" id="2018698"/>
    <lineage>
        <taxon>Eukaryota</taxon>
        <taxon>Fungi</taxon>
        <taxon>Dikarya</taxon>
        <taxon>Basidiomycota</taxon>
        <taxon>Agaricomycotina</taxon>
        <taxon>Agaricomycetes</taxon>
        <taxon>Agaricomycetidae</taxon>
        <taxon>Agaricales</taxon>
        <taxon>Marasmiineae</taxon>
        <taxon>Mycenaceae</taxon>
        <taxon>Mycena</taxon>
    </lineage>
</organism>
<comment type="function">
    <text evidence="1">Plays a central role as a glucosyl donor in cellular metabolic pathways.</text>
</comment>
<keyword evidence="4" id="KW-0808">Transferase</keyword>
<gene>
    <name evidence="7" type="ORF">MYCIT1_LOCUS33007</name>
</gene>
<evidence type="ECO:0000313" key="7">
    <source>
        <dbReference type="EMBL" id="CAK5281764.1"/>
    </source>
</evidence>